<dbReference type="Pfam" id="PF02423">
    <property type="entry name" value="OCD_Mu_crystall"/>
    <property type="match status" value="1"/>
</dbReference>
<dbReference type="Gene3D" id="3.40.50.720">
    <property type="entry name" value="NAD(P)-binding Rossmann-like Domain"/>
    <property type="match status" value="1"/>
</dbReference>
<accession>A0ABY4MXP7</accession>
<evidence type="ECO:0000313" key="1">
    <source>
        <dbReference type="EMBL" id="UQN15201.1"/>
    </source>
</evidence>
<dbReference type="SUPFAM" id="SSF51735">
    <property type="entry name" value="NAD(P)-binding Rossmann-fold domains"/>
    <property type="match status" value="1"/>
</dbReference>
<dbReference type="InterPro" id="IPR003462">
    <property type="entry name" value="ODC_Mu_crystall"/>
</dbReference>
<reference evidence="1" key="1">
    <citation type="submission" date="2022-05" db="EMBL/GenBank/DDBJ databases">
        <title>Complete genome sequence of toluene-degrading Gulosibacter sediminis strain ACHW.36C.</title>
        <authorList>
            <person name="Wai A.C."/>
            <person name="Lai G.K."/>
            <person name="Griffin S.D."/>
            <person name="Leung F.C."/>
        </authorList>
    </citation>
    <scope>NUCLEOTIDE SEQUENCE [LARGE SCALE GENOMIC DNA]</scope>
    <source>
        <strain evidence="1">ACHW.36C</strain>
    </source>
</reference>
<dbReference type="PIRSF" id="PIRSF001439">
    <property type="entry name" value="CryM"/>
    <property type="match status" value="1"/>
</dbReference>
<protein>
    <submittedName>
        <fullName evidence="1">Tyramine oxidase subunit B</fullName>
    </submittedName>
</protein>
<dbReference type="NCBIfam" id="NF004848">
    <property type="entry name" value="PRK06199.1"/>
    <property type="match status" value="1"/>
</dbReference>
<sequence length="377" mass="40732">MSGNGARIDFLYLNEPDMIAAGVTEMPQCVDVMEETLQLAGRGDYRMAGTEGNSHGAMVTFPAHPEHEGMPADGPHRRFMAMPAYLGGSFRMSGCKFYGSNLANREHGLPRSILMFTLSDADTGAPVAYMSANLLSAYRTGAVPGVGARHLAIQDARTVGIVAPGVMNQTSLEAFVAVRPSITTVKVKGRSAGSTQAFVDWARTTFPQLDVQTVATVEEAVRDSDIVSIAPTTPAGSENYLRLEREWLKPGAFVSLPADIMIDEALVDGARHFADHRGLYEEWQRELPTPGHEYVGLLGMYLLDRVAAGTLASERFENLPDVLNGTAEGRRNDDEIILFSVGGMPIEDVAWGTAVYRNAVERGIGTSLNLWDAPARA</sequence>
<organism evidence="1">
    <name type="scientific">Gulosibacter sediminis</name>
    <dbReference type="NCBI Taxonomy" id="1729695"/>
    <lineage>
        <taxon>Bacteria</taxon>
        <taxon>Bacillati</taxon>
        <taxon>Actinomycetota</taxon>
        <taxon>Actinomycetes</taxon>
        <taxon>Micrococcales</taxon>
        <taxon>Microbacteriaceae</taxon>
        <taxon>Gulosibacter</taxon>
    </lineage>
</organism>
<dbReference type="InterPro" id="IPR036291">
    <property type="entry name" value="NAD(P)-bd_dom_sf"/>
</dbReference>
<dbReference type="PANTHER" id="PTHR13812:SF19">
    <property type="entry name" value="KETIMINE REDUCTASE MU-CRYSTALLIN"/>
    <property type="match status" value="1"/>
</dbReference>
<dbReference type="EMBL" id="CP097160">
    <property type="protein sequence ID" value="UQN15201.1"/>
    <property type="molecule type" value="Genomic_DNA"/>
</dbReference>
<proteinExistence type="predicted"/>
<dbReference type="PANTHER" id="PTHR13812">
    <property type="entry name" value="KETIMINE REDUCTASE MU-CRYSTALLIN"/>
    <property type="match status" value="1"/>
</dbReference>
<gene>
    <name evidence="1" type="ORF">M3M28_01650</name>
</gene>
<name>A0ABY4MXP7_9MICO</name>
<dbReference type="InterPro" id="IPR023401">
    <property type="entry name" value="ODC_N"/>
</dbReference>
<dbReference type="Gene3D" id="3.30.1780.10">
    <property type="entry name" value="ornithine cyclodeaminase, domain 1"/>
    <property type="match status" value="1"/>
</dbReference>